<organism evidence="1">
    <name type="scientific">viral metagenome</name>
    <dbReference type="NCBI Taxonomy" id="1070528"/>
    <lineage>
        <taxon>unclassified sequences</taxon>
        <taxon>metagenomes</taxon>
        <taxon>organismal metagenomes</taxon>
    </lineage>
</organism>
<name>A0A6C0JE53_9ZZZZ</name>
<sequence>MSTFKVFKPLGPFEEITIFVDKTDLDVINIKLDDKYI</sequence>
<dbReference type="EMBL" id="MN740350">
    <property type="protein sequence ID" value="QHU01914.1"/>
    <property type="molecule type" value="Genomic_DNA"/>
</dbReference>
<evidence type="ECO:0000313" key="1">
    <source>
        <dbReference type="EMBL" id="QHU01914.1"/>
    </source>
</evidence>
<proteinExistence type="predicted"/>
<protein>
    <submittedName>
        <fullName evidence="1">Uncharacterized protein</fullName>
    </submittedName>
</protein>
<dbReference type="AlphaFoldDB" id="A0A6C0JE53"/>
<reference evidence="1" key="1">
    <citation type="journal article" date="2020" name="Nature">
        <title>Giant virus diversity and host interactions through global metagenomics.</title>
        <authorList>
            <person name="Schulz F."/>
            <person name="Roux S."/>
            <person name="Paez-Espino D."/>
            <person name="Jungbluth S."/>
            <person name="Walsh D.A."/>
            <person name="Denef V.J."/>
            <person name="McMahon K.D."/>
            <person name="Konstantinidis K.T."/>
            <person name="Eloe-Fadrosh E.A."/>
            <person name="Kyrpides N.C."/>
            <person name="Woyke T."/>
        </authorList>
    </citation>
    <scope>NUCLEOTIDE SEQUENCE</scope>
    <source>
        <strain evidence="1">GVMAG-M-3300025880-56</strain>
    </source>
</reference>
<accession>A0A6C0JE53</accession>